<feature type="coiled-coil region" evidence="5">
    <location>
        <begin position="610"/>
        <end position="646"/>
    </location>
</feature>
<dbReference type="InterPro" id="IPR022655">
    <property type="entry name" value="DUF1553"/>
</dbReference>
<keyword evidence="2 4" id="KW-0479">Metal-binding</keyword>
<dbReference type="Proteomes" id="UP000315349">
    <property type="component" value="Chromosome"/>
</dbReference>
<dbReference type="SUPFAM" id="SSF49785">
    <property type="entry name" value="Galactose-binding domain-like"/>
    <property type="match status" value="1"/>
</dbReference>
<evidence type="ECO:0000256" key="1">
    <source>
        <dbReference type="ARBA" id="ARBA00022617"/>
    </source>
</evidence>
<evidence type="ECO:0000313" key="7">
    <source>
        <dbReference type="EMBL" id="QDV30465.1"/>
    </source>
</evidence>
<feature type="domain" description="Cytochrome c" evidence="6">
    <location>
        <begin position="20"/>
        <end position="115"/>
    </location>
</feature>
<dbReference type="PANTHER" id="PTHR35889:SF3">
    <property type="entry name" value="F-BOX DOMAIN-CONTAINING PROTEIN"/>
    <property type="match status" value="1"/>
</dbReference>
<accession>A0A518GPB1</accession>
<evidence type="ECO:0000256" key="3">
    <source>
        <dbReference type="ARBA" id="ARBA00023004"/>
    </source>
</evidence>
<keyword evidence="3 4" id="KW-0408">Iron</keyword>
<keyword evidence="1 4" id="KW-0349">Heme</keyword>
<dbReference type="InterPro" id="IPR008979">
    <property type="entry name" value="Galactose-bd-like_sf"/>
</dbReference>
<dbReference type="SUPFAM" id="SSF46626">
    <property type="entry name" value="Cytochrome c"/>
    <property type="match status" value="1"/>
</dbReference>
<evidence type="ECO:0000256" key="4">
    <source>
        <dbReference type="PROSITE-ProRule" id="PRU00433"/>
    </source>
</evidence>
<dbReference type="GO" id="GO:0020037">
    <property type="term" value="F:heme binding"/>
    <property type="evidence" value="ECO:0007669"/>
    <property type="project" value="InterPro"/>
</dbReference>
<evidence type="ECO:0000259" key="6">
    <source>
        <dbReference type="PROSITE" id="PS51007"/>
    </source>
</evidence>
<dbReference type="GO" id="GO:0046872">
    <property type="term" value="F:metal ion binding"/>
    <property type="evidence" value="ECO:0007669"/>
    <property type="project" value="UniProtKB-KW"/>
</dbReference>
<dbReference type="InterPro" id="IPR011429">
    <property type="entry name" value="Cyt_c_Planctomycete-type"/>
</dbReference>
<dbReference type="EMBL" id="CP036299">
    <property type="protein sequence ID" value="QDV30465.1"/>
    <property type="molecule type" value="Genomic_DNA"/>
</dbReference>
<dbReference type="Pfam" id="PF07587">
    <property type="entry name" value="PSD1"/>
    <property type="match status" value="1"/>
</dbReference>
<name>A0A518GPB1_9PLAN</name>
<evidence type="ECO:0000256" key="2">
    <source>
        <dbReference type="ARBA" id="ARBA00022723"/>
    </source>
</evidence>
<dbReference type="PANTHER" id="PTHR35889">
    <property type="entry name" value="CYCLOINULO-OLIGOSACCHARIDE FRUCTANOTRANSFERASE-RELATED"/>
    <property type="match status" value="1"/>
</dbReference>
<dbReference type="Pfam" id="PF07635">
    <property type="entry name" value="PSCyt1"/>
    <property type="match status" value="1"/>
</dbReference>
<dbReference type="AlphaFoldDB" id="A0A518GPB1"/>
<keyword evidence="8" id="KW-1185">Reference proteome</keyword>
<protein>
    <submittedName>
        <fullName evidence="7">Planctomycete cytochrome C</fullName>
    </submittedName>
</protein>
<dbReference type="GO" id="GO:0009055">
    <property type="term" value="F:electron transfer activity"/>
    <property type="evidence" value="ECO:0007669"/>
    <property type="project" value="InterPro"/>
</dbReference>
<dbReference type="InterPro" id="IPR036909">
    <property type="entry name" value="Cyt_c-like_dom_sf"/>
</dbReference>
<keyword evidence="5" id="KW-0175">Coiled coil</keyword>
<reference evidence="7 8" key="1">
    <citation type="submission" date="2019-02" db="EMBL/GenBank/DDBJ databases">
        <title>Deep-cultivation of Planctomycetes and their phenomic and genomic characterization uncovers novel biology.</title>
        <authorList>
            <person name="Wiegand S."/>
            <person name="Jogler M."/>
            <person name="Boedeker C."/>
            <person name="Pinto D."/>
            <person name="Vollmers J."/>
            <person name="Rivas-Marin E."/>
            <person name="Kohn T."/>
            <person name="Peeters S.H."/>
            <person name="Heuer A."/>
            <person name="Rast P."/>
            <person name="Oberbeckmann S."/>
            <person name="Bunk B."/>
            <person name="Jeske O."/>
            <person name="Meyerdierks A."/>
            <person name="Storesund J.E."/>
            <person name="Kallscheuer N."/>
            <person name="Luecker S."/>
            <person name="Lage O.M."/>
            <person name="Pohl T."/>
            <person name="Merkel B.J."/>
            <person name="Hornburger P."/>
            <person name="Mueller R.-W."/>
            <person name="Bruemmer F."/>
            <person name="Labrenz M."/>
            <person name="Spormann A.M."/>
            <person name="Op den Camp H."/>
            <person name="Overmann J."/>
            <person name="Amann R."/>
            <person name="Jetten M.S.M."/>
            <person name="Mascher T."/>
            <person name="Medema M.H."/>
            <person name="Devos D.P."/>
            <person name="Kaster A.-K."/>
            <person name="Ovreas L."/>
            <person name="Rohde M."/>
            <person name="Galperin M.Y."/>
            <person name="Jogler C."/>
        </authorList>
    </citation>
    <scope>NUCLEOTIDE SEQUENCE [LARGE SCALE GENOMIC DNA]</scope>
    <source>
        <strain evidence="7 8">Spb1</strain>
    </source>
</reference>
<dbReference type="Pfam" id="PF07583">
    <property type="entry name" value="PSCyt2"/>
    <property type="match status" value="1"/>
</dbReference>
<dbReference type="KEGG" id="peh:Spb1_23990"/>
<proteinExistence type="predicted"/>
<organism evidence="7 8">
    <name type="scientific">Planctopirus ephydatiae</name>
    <dbReference type="NCBI Taxonomy" id="2528019"/>
    <lineage>
        <taxon>Bacteria</taxon>
        <taxon>Pseudomonadati</taxon>
        <taxon>Planctomycetota</taxon>
        <taxon>Planctomycetia</taxon>
        <taxon>Planctomycetales</taxon>
        <taxon>Planctomycetaceae</taxon>
        <taxon>Planctopirus</taxon>
    </lineage>
</organism>
<sequence>MMQKIILVVVLASGSLFLTDTSVRAEDLFRDRVATILGRRCVSCHNSIDRKGELSLQSRDEVLDSGFVKPGQPDDSEFLQVLISHSGQKPTMPKSGEPLEATEVAAITDWIKGGAEWPDGFTIEDPVVEGSDWWSSKPMVKPDINALMAASHAGVSNPIDAFILKTLAQQKLTPSKPAEPRDLIRRLYFDLIGLSPTPEEVETFVKESQREPIGTRPSAYERLVDRLLASEHYGERWARHWLDVVKYADTHGYDKDKLRPNAWPYRDYVIKSFNDDKPYSRFVQEQLAGDVLFPGTADGILGLGFIAAGPWDWIGHAEVPESKIDGKVARHTDRDEMVSNTMNTFCSVTIQCCQCHNHKFDPFTQAHYYNLQSIFAAVDRAERAYDLDPQIEQQRLQLANQLKSTRAALTTLNAAIQNDGGPELVALDKQIAELQPRATPAAKQPQFGYHSGISPKQDIEKWVQIDLGREVDISKIVLRPCHDEFNDIGAGFGFPARFTISGGLTACDTILHDATAKDVMNPRLVPHEVELTNTKARFVRVTATRLATRQNDFILALAELQVFDRTGNNVALQSAVTSLDSIEAPERWRKSNLTDGIWASAGDEAAMKQLAEAQQQRQVILERITTAERTAQRERLSKEIASLESQLKALPSGKLVYAAATHFTPNGSFNPTNGKPRAIHLLHRGNVQQPLSLSVPGTLPIQMSSDLSVSEAGHFNLSPNHTEGDRRAALALWITRPDHPLTWRSIVNRIWQHHFGRGLVDTPNDFGRMGKLPTHPELLDWLAVEFRDNGQSFKKLHRLIVTSTTYQQSSADDASNSTIDSDNHFLWRMNRRRLEAEEIRDTMLAVSGKLNTKMGGPGYYLFALERPEHSPHYEYQKFDPDDPASHRRAIYRFIVRSQPDPYMTTLDCADSSQSTPHRNETLTSLQALSLLNNGFSLTMSKHFASRLSTEASSQPEQVTRAFQLISGRSPTQSELSELTAYADKHGMANLCRVLFNLSEFVYID</sequence>
<dbReference type="Gene3D" id="2.60.120.260">
    <property type="entry name" value="Galactose-binding domain-like"/>
    <property type="match status" value="1"/>
</dbReference>
<dbReference type="InterPro" id="IPR011444">
    <property type="entry name" value="DUF1549"/>
</dbReference>
<dbReference type="InterPro" id="IPR009056">
    <property type="entry name" value="Cyt_c-like_dom"/>
</dbReference>
<dbReference type="PROSITE" id="PS51007">
    <property type="entry name" value="CYTC"/>
    <property type="match status" value="1"/>
</dbReference>
<gene>
    <name evidence="7" type="ORF">Spb1_23990</name>
</gene>
<evidence type="ECO:0000313" key="8">
    <source>
        <dbReference type="Proteomes" id="UP000315349"/>
    </source>
</evidence>
<evidence type="ECO:0000256" key="5">
    <source>
        <dbReference type="SAM" id="Coils"/>
    </source>
</evidence>